<dbReference type="GO" id="GO:0003779">
    <property type="term" value="F:actin binding"/>
    <property type="evidence" value="ECO:0007669"/>
    <property type="project" value="InterPro"/>
</dbReference>
<dbReference type="PANTHER" id="PTHR21345:SF8">
    <property type="entry name" value="PROTEIN SPIRE HOMOLOG 1"/>
    <property type="match status" value="1"/>
</dbReference>
<accession>Q4T4C1</accession>
<dbReference type="GO" id="GO:0030659">
    <property type="term" value="C:cytoplasmic vesicle membrane"/>
    <property type="evidence" value="ECO:0007669"/>
    <property type="project" value="TreeGrafter"/>
</dbReference>
<reference evidence="1" key="2">
    <citation type="submission" date="2004-02" db="EMBL/GenBank/DDBJ databases">
        <authorList>
            <consortium name="Genoscope"/>
            <consortium name="Whitehead Institute Centre for Genome Research"/>
        </authorList>
    </citation>
    <scope>NUCLEOTIDE SEQUENCE</scope>
</reference>
<organism evidence="1">
    <name type="scientific">Tetraodon nigroviridis</name>
    <name type="common">Spotted green pufferfish</name>
    <name type="synonym">Chelonodon nigroviridis</name>
    <dbReference type="NCBI Taxonomy" id="99883"/>
    <lineage>
        <taxon>Eukaryota</taxon>
        <taxon>Metazoa</taxon>
        <taxon>Chordata</taxon>
        <taxon>Craniata</taxon>
        <taxon>Vertebrata</taxon>
        <taxon>Euteleostomi</taxon>
        <taxon>Actinopterygii</taxon>
        <taxon>Neopterygii</taxon>
        <taxon>Teleostei</taxon>
        <taxon>Neoteleostei</taxon>
        <taxon>Acanthomorphata</taxon>
        <taxon>Eupercaria</taxon>
        <taxon>Tetraodontiformes</taxon>
        <taxon>Tetradontoidea</taxon>
        <taxon>Tetraodontidae</taxon>
        <taxon>Tetraodon</taxon>
    </lineage>
</organism>
<dbReference type="InterPro" id="IPR029901">
    <property type="entry name" value="Spire"/>
</dbReference>
<dbReference type="GO" id="GO:0040038">
    <property type="term" value="P:polar body extrusion after meiotic divisions"/>
    <property type="evidence" value="ECO:0007669"/>
    <property type="project" value="TreeGrafter"/>
</dbReference>
<dbReference type="GO" id="GO:0005938">
    <property type="term" value="C:cell cortex"/>
    <property type="evidence" value="ECO:0007669"/>
    <property type="project" value="TreeGrafter"/>
</dbReference>
<feature type="non-terminal residue" evidence="1">
    <location>
        <position position="1"/>
    </location>
</feature>
<dbReference type="GO" id="GO:0045010">
    <property type="term" value="P:actin nucleation"/>
    <property type="evidence" value="ECO:0007669"/>
    <property type="project" value="InterPro"/>
</dbReference>
<dbReference type="GO" id="GO:0008017">
    <property type="term" value="F:microtubule binding"/>
    <property type="evidence" value="ECO:0007669"/>
    <property type="project" value="TreeGrafter"/>
</dbReference>
<dbReference type="GO" id="GO:0048193">
    <property type="term" value="P:Golgi vesicle transport"/>
    <property type="evidence" value="ECO:0007669"/>
    <property type="project" value="TreeGrafter"/>
</dbReference>
<dbReference type="GO" id="GO:0036089">
    <property type="term" value="P:cleavage furrow formation"/>
    <property type="evidence" value="ECO:0007669"/>
    <property type="project" value="TreeGrafter"/>
</dbReference>
<comment type="caution">
    <text evidence="1">The sequence shown here is derived from an EMBL/GenBank/DDBJ whole genome shotgun (WGS) entry which is preliminary data.</text>
</comment>
<evidence type="ECO:0000313" key="1">
    <source>
        <dbReference type="EMBL" id="CAF92261.1"/>
    </source>
</evidence>
<dbReference type="PANTHER" id="PTHR21345">
    <property type="entry name" value="SPIRE"/>
    <property type="match status" value="1"/>
</dbReference>
<dbReference type="EMBL" id="CAAE01009732">
    <property type="protein sequence ID" value="CAF92261.1"/>
    <property type="molecule type" value="Genomic_DNA"/>
</dbReference>
<proteinExistence type="predicted"/>
<name>Q4T4C1_TETNG</name>
<dbReference type="OrthoDB" id="10043757at2759"/>
<dbReference type="GO" id="GO:0051295">
    <property type="term" value="P:establishment of meiotic spindle localization"/>
    <property type="evidence" value="ECO:0007669"/>
    <property type="project" value="TreeGrafter"/>
</dbReference>
<dbReference type="AlphaFoldDB" id="Q4T4C1"/>
<sequence length="246" mass="27610">QVNGDIPPRLKKSAHEVILEFIRSRPPLNPARCRPGNSSRRRSLLPRCTNASWKKSKLRGSWGPCRRARCAGQSWSSAHLACLSVLTRQVKCSPAAFLTSLTLFLTLSSSPLSEPALATHPLIIHSNALLPWLVVGWRRNWEFLPESSCLLTWFATSHSSIHALGSLWVCMCADMKVHSRYTLSHRNRKMKNGIFTWGFIMSSYLRSGEKVIFRLIMESCDPNKGGVPFQVLVLRAVCPKICSALE</sequence>
<dbReference type="KEGG" id="tng:GSTEN00007397G001"/>
<reference evidence="1" key="1">
    <citation type="journal article" date="2004" name="Nature">
        <title>Genome duplication in the teleost fish Tetraodon nigroviridis reveals the early vertebrate proto-karyotype.</title>
        <authorList>
            <person name="Jaillon O."/>
            <person name="Aury J.-M."/>
            <person name="Brunet F."/>
            <person name="Petit J.-L."/>
            <person name="Stange-Thomann N."/>
            <person name="Mauceli E."/>
            <person name="Bouneau L."/>
            <person name="Fischer C."/>
            <person name="Ozouf-Costaz C."/>
            <person name="Bernot A."/>
            <person name="Nicaud S."/>
            <person name="Jaffe D."/>
            <person name="Fisher S."/>
            <person name="Lutfalla G."/>
            <person name="Dossat C."/>
            <person name="Segurens B."/>
            <person name="Dasilva C."/>
            <person name="Salanoubat M."/>
            <person name="Levy M."/>
            <person name="Boudet N."/>
            <person name="Castellano S."/>
            <person name="Anthouard V."/>
            <person name="Jubin C."/>
            <person name="Castelli V."/>
            <person name="Katinka M."/>
            <person name="Vacherie B."/>
            <person name="Biemont C."/>
            <person name="Skalli Z."/>
            <person name="Cattolico L."/>
            <person name="Poulain J."/>
            <person name="De Berardinis V."/>
            <person name="Cruaud C."/>
            <person name="Duprat S."/>
            <person name="Brottier P."/>
            <person name="Coutanceau J.-P."/>
            <person name="Gouzy J."/>
            <person name="Parra G."/>
            <person name="Lardier G."/>
            <person name="Chapple C."/>
            <person name="McKernan K.J."/>
            <person name="McEwan P."/>
            <person name="Bosak S."/>
            <person name="Kellis M."/>
            <person name="Volff J.-N."/>
            <person name="Guigo R."/>
            <person name="Zody M.C."/>
            <person name="Mesirov J."/>
            <person name="Lindblad-Toh K."/>
            <person name="Birren B."/>
            <person name="Nusbaum C."/>
            <person name="Kahn D."/>
            <person name="Robinson-Rechavi M."/>
            <person name="Laudet V."/>
            <person name="Schachter V."/>
            <person name="Quetier F."/>
            <person name="Saurin W."/>
            <person name="Scarpelli C."/>
            <person name="Wincker P."/>
            <person name="Lander E.S."/>
            <person name="Weissenbach J."/>
            <person name="Roest Crollius H."/>
        </authorList>
    </citation>
    <scope>NUCLEOTIDE SEQUENCE [LARGE SCALE GENOMIC DNA]</scope>
</reference>
<dbReference type="GO" id="GO:0030041">
    <property type="term" value="P:actin filament polymerization"/>
    <property type="evidence" value="ECO:0007669"/>
    <property type="project" value="TreeGrafter"/>
</dbReference>
<dbReference type="GO" id="GO:0051639">
    <property type="term" value="P:actin filament network formation"/>
    <property type="evidence" value="ECO:0007669"/>
    <property type="project" value="TreeGrafter"/>
</dbReference>
<gene>
    <name evidence="1" type="ORF">GSTENG00007397001</name>
</gene>
<protein>
    <submittedName>
        <fullName evidence="1">(spotted green pufferfish) hypothetical protein</fullName>
    </submittedName>
</protein>